<dbReference type="VEuPathDB" id="FungiDB:HpaG808459"/>
<organism evidence="1 2">
    <name type="scientific">Hyaloperonospora arabidopsidis (strain Emoy2)</name>
    <name type="common">Downy mildew agent</name>
    <name type="synonym">Peronospora arabidopsidis</name>
    <dbReference type="NCBI Taxonomy" id="559515"/>
    <lineage>
        <taxon>Eukaryota</taxon>
        <taxon>Sar</taxon>
        <taxon>Stramenopiles</taxon>
        <taxon>Oomycota</taxon>
        <taxon>Peronosporomycetes</taxon>
        <taxon>Peronosporales</taxon>
        <taxon>Peronosporaceae</taxon>
        <taxon>Hyaloperonospora</taxon>
    </lineage>
</organism>
<evidence type="ECO:0000313" key="1">
    <source>
        <dbReference type="EnsemblProtists" id="HpaP808459"/>
    </source>
</evidence>
<proteinExistence type="predicted"/>
<reference evidence="1" key="2">
    <citation type="submission" date="2015-06" db="UniProtKB">
        <authorList>
            <consortium name="EnsemblProtists"/>
        </authorList>
    </citation>
    <scope>IDENTIFICATION</scope>
    <source>
        <strain evidence="1">Emoy2</strain>
    </source>
</reference>
<accession>M4BPX0</accession>
<sequence>MPCSTPALNRVGGCTAGVIRSQPQVAGADGTGYILSRLCIVCRGLGTVNNFKLQGQHAERGELKR</sequence>
<dbReference type="EMBL" id="JH598533">
    <property type="status" value="NOT_ANNOTATED_CDS"/>
    <property type="molecule type" value="Genomic_DNA"/>
</dbReference>
<dbReference type="HOGENOM" id="CLU_2854453_0_0_1"/>
<evidence type="ECO:0000313" key="2">
    <source>
        <dbReference type="Proteomes" id="UP000011713"/>
    </source>
</evidence>
<dbReference type="AlphaFoldDB" id="M4BPX0"/>
<keyword evidence="2" id="KW-1185">Reference proteome</keyword>
<dbReference type="Proteomes" id="UP000011713">
    <property type="component" value="Unassembled WGS sequence"/>
</dbReference>
<dbReference type="EnsemblProtists" id="HpaT808459">
    <property type="protein sequence ID" value="HpaP808459"/>
    <property type="gene ID" value="HpaG808459"/>
</dbReference>
<dbReference type="InParanoid" id="M4BPX0"/>
<reference evidence="2" key="1">
    <citation type="journal article" date="2010" name="Science">
        <title>Signatures of adaptation to obligate biotrophy in the Hyaloperonospora arabidopsidis genome.</title>
        <authorList>
            <person name="Baxter L."/>
            <person name="Tripathy S."/>
            <person name="Ishaque N."/>
            <person name="Boot N."/>
            <person name="Cabral A."/>
            <person name="Kemen E."/>
            <person name="Thines M."/>
            <person name="Ah-Fong A."/>
            <person name="Anderson R."/>
            <person name="Badejoko W."/>
            <person name="Bittner-Eddy P."/>
            <person name="Boore J.L."/>
            <person name="Chibucos M.C."/>
            <person name="Coates M."/>
            <person name="Dehal P."/>
            <person name="Delehaunty K."/>
            <person name="Dong S."/>
            <person name="Downton P."/>
            <person name="Dumas B."/>
            <person name="Fabro G."/>
            <person name="Fronick C."/>
            <person name="Fuerstenberg S.I."/>
            <person name="Fulton L."/>
            <person name="Gaulin E."/>
            <person name="Govers F."/>
            <person name="Hughes L."/>
            <person name="Humphray S."/>
            <person name="Jiang R.H."/>
            <person name="Judelson H."/>
            <person name="Kamoun S."/>
            <person name="Kyung K."/>
            <person name="Meijer H."/>
            <person name="Minx P."/>
            <person name="Morris P."/>
            <person name="Nelson J."/>
            <person name="Phuntumart V."/>
            <person name="Qutob D."/>
            <person name="Rehmany A."/>
            <person name="Rougon-Cardoso A."/>
            <person name="Ryden P."/>
            <person name="Torto-Alalibo T."/>
            <person name="Studholme D."/>
            <person name="Wang Y."/>
            <person name="Win J."/>
            <person name="Wood J."/>
            <person name="Clifton S.W."/>
            <person name="Rogers J."/>
            <person name="Van den Ackerveken G."/>
            <person name="Jones J.D."/>
            <person name="McDowell J.M."/>
            <person name="Beynon J."/>
            <person name="Tyler B.M."/>
        </authorList>
    </citation>
    <scope>NUCLEOTIDE SEQUENCE [LARGE SCALE GENOMIC DNA]</scope>
    <source>
        <strain evidence="2">Emoy2</strain>
    </source>
</reference>
<protein>
    <submittedName>
        <fullName evidence="1">Uncharacterized protein</fullName>
    </submittedName>
</protein>
<name>M4BPX0_HYAAE</name>